<feature type="coiled-coil region" evidence="14">
    <location>
        <begin position="281"/>
        <end position="308"/>
    </location>
</feature>
<dbReference type="GO" id="GO:0005524">
    <property type="term" value="F:ATP binding"/>
    <property type="evidence" value="ECO:0007669"/>
    <property type="project" value="UniProtKB-KW"/>
</dbReference>
<evidence type="ECO:0000256" key="13">
    <source>
        <dbReference type="ARBA" id="ARBA00053015"/>
    </source>
</evidence>
<keyword evidence="14" id="KW-0175">Coiled coil</keyword>
<evidence type="ECO:0000313" key="20">
    <source>
        <dbReference type="Proteomes" id="UP000013248"/>
    </source>
</evidence>
<dbReference type="InterPro" id="IPR032807">
    <property type="entry name" value="GNVR"/>
</dbReference>
<keyword evidence="4" id="KW-0997">Cell inner membrane</keyword>
<sequence>MSQNTNTADSIDLKELFFALIAQWKLIALCIILSLVLALLYLRVTPDIYSVDALVQVEDSKGAGAAALLGEELSKVVDQKSPSQAEIEILKSRLVLGSVIQALHLDLNITSTEDSFGNRLLRKEHHTLKYNNKSVIYEDDDKALVIKSFEIPNTYLDQTLLLSFDNKKLELKDYKTKELLLTVPLNRINRISNQYGTWNIAIFSNELLNDSFLVTKNSLPAAVKALSLNYSVIEKGKLTGILGLNYQGQDKEHITKVLNAILAAYSAQNVARRSAETAQTLKFLDEQLPELKKQLDDAEREFNKFRQKFNTVDVTKESELYLTQSINLETKKIELQQQQADLAAKYTAEHPAMREINAQIAAINKQIGELNNTLKQLPDLQRQYLQLYREVEVKTQLYTALLNSYQQLRIAKAGEIGNVRIVDTAVEPVEPIKPQKLQILILAILLGGFLGTLIAFLRNMLRTGVKDSSQIEQEFDIPVYATVPRSPIQETRINILKKKKTIPILAVKHNDDIAIESLRSIRTAIHFALANAKNNIIVIAGPSPEVGKSFISTNLATILAQTNKKVLLIDADMRRGYMHKYFNLDVNPGLAEFLNHQVELSQVVNSTEVAGLSVITRGKNPANPSEMLGSEQFAVLLEQLSQEYDHIIIDTPPILAVTDGIIISQYAGVNLLVARYAKSQMKELELSLNRFEQANVKVNGFILNDIQRASAGYGYGYNYSYAYKANNDD</sequence>
<dbReference type="Pfam" id="PF02706">
    <property type="entry name" value="Wzz"/>
    <property type="match status" value="1"/>
</dbReference>
<dbReference type="HOGENOM" id="CLU_009912_0_0_6"/>
<evidence type="ECO:0000256" key="8">
    <source>
        <dbReference type="ARBA" id="ARBA00022777"/>
    </source>
</evidence>
<evidence type="ECO:0000256" key="2">
    <source>
        <dbReference type="ARBA" id="ARBA00008883"/>
    </source>
</evidence>
<comment type="caution">
    <text evidence="19">The sequence shown here is derived from an EMBL/GenBank/DDBJ whole genome shotgun (WGS) entry which is preliminary data.</text>
</comment>
<organism evidence="19 20">
    <name type="scientific">Acinetobacter modestus</name>
    <dbReference type="NCBI Taxonomy" id="1776740"/>
    <lineage>
        <taxon>Bacteria</taxon>
        <taxon>Pseudomonadati</taxon>
        <taxon>Pseudomonadota</taxon>
        <taxon>Gammaproteobacteria</taxon>
        <taxon>Moraxellales</taxon>
        <taxon>Moraxellaceae</taxon>
        <taxon>Acinetobacter</taxon>
    </lineage>
</organism>
<comment type="similarity">
    <text evidence="2">Belongs to the etk/wzc family.</text>
</comment>
<dbReference type="AlphaFoldDB" id="N9N706"/>
<keyword evidence="12" id="KW-0829">Tyrosine-protein kinase</keyword>
<dbReference type="NCBIfam" id="TIGR01007">
    <property type="entry name" value="eps_fam"/>
    <property type="match status" value="1"/>
</dbReference>
<proteinExistence type="inferred from homology"/>
<dbReference type="InterPro" id="IPR003856">
    <property type="entry name" value="LPS_length_determ_N"/>
</dbReference>
<evidence type="ECO:0000256" key="4">
    <source>
        <dbReference type="ARBA" id="ARBA00022519"/>
    </source>
</evidence>
<dbReference type="eggNOG" id="COG3206">
    <property type="taxonomic scope" value="Bacteria"/>
</dbReference>
<keyword evidence="10 15" id="KW-1133">Transmembrane helix</keyword>
<keyword evidence="5" id="KW-0808">Transferase</keyword>
<evidence type="ECO:0000259" key="16">
    <source>
        <dbReference type="Pfam" id="PF02706"/>
    </source>
</evidence>
<evidence type="ECO:0000259" key="17">
    <source>
        <dbReference type="Pfam" id="PF13614"/>
    </source>
</evidence>
<keyword evidence="8 19" id="KW-0418">Kinase</keyword>
<evidence type="ECO:0000256" key="15">
    <source>
        <dbReference type="SAM" id="Phobius"/>
    </source>
</evidence>
<dbReference type="Proteomes" id="UP000013248">
    <property type="component" value="Unassembled WGS sequence"/>
</dbReference>
<evidence type="ECO:0000256" key="7">
    <source>
        <dbReference type="ARBA" id="ARBA00022741"/>
    </source>
</evidence>
<keyword evidence="11 15" id="KW-0472">Membrane</keyword>
<keyword evidence="6 15" id="KW-0812">Transmembrane</keyword>
<dbReference type="GO" id="GO:0042802">
    <property type="term" value="F:identical protein binding"/>
    <property type="evidence" value="ECO:0007669"/>
    <property type="project" value="UniProtKB-ARBA"/>
</dbReference>
<dbReference type="PANTHER" id="PTHR32309">
    <property type="entry name" value="TYROSINE-PROTEIN KINASE"/>
    <property type="match status" value="1"/>
</dbReference>
<dbReference type="eggNOG" id="COG0489">
    <property type="taxonomic scope" value="Bacteria"/>
</dbReference>
<dbReference type="STRING" id="1217705.F900_03172"/>
<evidence type="ECO:0000256" key="5">
    <source>
        <dbReference type="ARBA" id="ARBA00022679"/>
    </source>
</evidence>
<feature type="transmembrane region" description="Helical" evidence="15">
    <location>
        <begin position="437"/>
        <end position="457"/>
    </location>
</feature>
<name>N9N706_9GAMM</name>
<evidence type="ECO:0000256" key="12">
    <source>
        <dbReference type="ARBA" id="ARBA00023137"/>
    </source>
</evidence>
<dbReference type="CDD" id="cd05387">
    <property type="entry name" value="BY-kinase"/>
    <property type="match status" value="1"/>
</dbReference>
<dbReference type="RefSeq" id="WP_005218944.1">
    <property type="nucleotide sequence ID" value="NZ_KB850089.1"/>
</dbReference>
<evidence type="ECO:0000256" key="14">
    <source>
        <dbReference type="SAM" id="Coils"/>
    </source>
</evidence>
<evidence type="ECO:0000256" key="1">
    <source>
        <dbReference type="ARBA" id="ARBA00004429"/>
    </source>
</evidence>
<evidence type="ECO:0000256" key="6">
    <source>
        <dbReference type="ARBA" id="ARBA00022692"/>
    </source>
</evidence>
<evidence type="ECO:0000256" key="9">
    <source>
        <dbReference type="ARBA" id="ARBA00022840"/>
    </source>
</evidence>
<feature type="domain" description="AAA" evidence="17">
    <location>
        <begin position="536"/>
        <end position="691"/>
    </location>
</feature>
<dbReference type="GO" id="GO:0004713">
    <property type="term" value="F:protein tyrosine kinase activity"/>
    <property type="evidence" value="ECO:0007669"/>
    <property type="project" value="UniProtKB-KW"/>
</dbReference>
<dbReference type="InterPro" id="IPR025669">
    <property type="entry name" value="AAA_dom"/>
</dbReference>
<dbReference type="InterPro" id="IPR005702">
    <property type="entry name" value="Wzc-like_C"/>
</dbReference>
<comment type="catalytic activity">
    <reaction evidence="13">
        <text>L-tyrosyl-[protein] + ATP = O-phospho-L-tyrosyl-[protein] + ADP + H(+)</text>
        <dbReference type="Rhea" id="RHEA:10596"/>
        <dbReference type="Rhea" id="RHEA-COMP:10136"/>
        <dbReference type="Rhea" id="RHEA-COMP:20101"/>
        <dbReference type="ChEBI" id="CHEBI:15378"/>
        <dbReference type="ChEBI" id="CHEBI:30616"/>
        <dbReference type="ChEBI" id="CHEBI:46858"/>
        <dbReference type="ChEBI" id="CHEBI:61978"/>
        <dbReference type="ChEBI" id="CHEBI:456216"/>
    </reaction>
</comment>
<dbReference type="InterPro" id="IPR050445">
    <property type="entry name" value="Bact_polysacc_biosynth/exp"/>
</dbReference>
<evidence type="ECO:0000256" key="10">
    <source>
        <dbReference type="ARBA" id="ARBA00022989"/>
    </source>
</evidence>
<dbReference type="PANTHER" id="PTHR32309:SF32">
    <property type="entry name" value="TYROSINE-PROTEIN KINASE ETK-RELATED"/>
    <property type="match status" value="1"/>
</dbReference>
<feature type="domain" description="Polysaccharide chain length determinant N-terminal" evidence="16">
    <location>
        <begin position="9"/>
        <end position="103"/>
    </location>
</feature>
<dbReference type="Pfam" id="PF13614">
    <property type="entry name" value="AAA_31"/>
    <property type="match status" value="1"/>
</dbReference>
<feature type="transmembrane region" description="Helical" evidence="15">
    <location>
        <begin position="16"/>
        <end position="42"/>
    </location>
</feature>
<dbReference type="SUPFAM" id="SSF52540">
    <property type="entry name" value="P-loop containing nucleoside triphosphate hydrolases"/>
    <property type="match status" value="1"/>
</dbReference>
<dbReference type="FunFam" id="3.40.50.300:FF:000527">
    <property type="entry name" value="Tyrosine-protein kinase etk"/>
    <property type="match status" value="1"/>
</dbReference>
<keyword evidence="9" id="KW-0067">ATP-binding</keyword>
<accession>N9N706</accession>
<dbReference type="Gene3D" id="1.10.287.1490">
    <property type="match status" value="1"/>
</dbReference>
<evidence type="ECO:0000313" key="19">
    <source>
        <dbReference type="EMBL" id="ENW98571.1"/>
    </source>
</evidence>
<dbReference type="InterPro" id="IPR027417">
    <property type="entry name" value="P-loop_NTPase"/>
</dbReference>
<dbReference type="PATRIC" id="fig|1217705.3.peg.3079"/>
<dbReference type="GO" id="GO:0005886">
    <property type="term" value="C:plasma membrane"/>
    <property type="evidence" value="ECO:0007669"/>
    <property type="project" value="UniProtKB-SubCell"/>
</dbReference>
<dbReference type="EMBL" id="APRP01000032">
    <property type="protein sequence ID" value="ENW98571.1"/>
    <property type="molecule type" value="Genomic_DNA"/>
</dbReference>
<keyword evidence="3" id="KW-1003">Cell membrane</keyword>
<keyword evidence="7" id="KW-0547">Nucleotide-binding</keyword>
<dbReference type="Gene3D" id="3.40.50.300">
    <property type="entry name" value="P-loop containing nucleotide triphosphate hydrolases"/>
    <property type="match status" value="1"/>
</dbReference>
<evidence type="ECO:0000256" key="3">
    <source>
        <dbReference type="ARBA" id="ARBA00022475"/>
    </source>
</evidence>
<dbReference type="Pfam" id="PF13807">
    <property type="entry name" value="GNVR"/>
    <property type="match status" value="1"/>
</dbReference>
<feature type="domain" description="Tyrosine-protein kinase G-rich" evidence="18">
    <location>
        <begin position="379"/>
        <end position="460"/>
    </location>
</feature>
<evidence type="ECO:0000256" key="11">
    <source>
        <dbReference type="ARBA" id="ARBA00023136"/>
    </source>
</evidence>
<protein>
    <submittedName>
        <fullName evidence="19">Tyrosine-protein kinase ptk</fullName>
    </submittedName>
</protein>
<evidence type="ECO:0000259" key="18">
    <source>
        <dbReference type="Pfam" id="PF13807"/>
    </source>
</evidence>
<comment type="subcellular location">
    <subcellularLocation>
        <location evidence="1">Cell inner membrane</location>
        <topology evidence="1">Multi-pass membrane protein</topology>
    </subcellularLocation>
</comment>
<reference evidence="19 20" key="1">
    <citation type="submission" date="2013-02" db="EMBL/GenBank/DDBJ databases">
        <title>The Genome Sequence of Acinetobacter sp. ANC 3862.</title>
        <authorList>
            <consortium name="The Broad Institute Genome Sequencing Platform"/>
            <consortium name="The Broad Institute Genome Sequencing Center for Infectious Disease"/>
            <person name="Cerqueira G."/>
            <person name="Feldgarden M."/>
            <person name="Courvalin P."/>
            <person name="Perichon B."/>
            <person name="Grillot-Courvalin C."/>
            <person name="Clermont D."/>
            <person name="Rocha E."/>
            <person name="Yoon E.-J."/>
            <person name="Nemec A."/>
            <person name="Walker B."/>
            <person name="Young S.K."/>
            <person name="Zeng Q."/>
            <person name="Gargeya S."/>
            <person name="Fitzgerald M."/>
            <person name="Haas B."/>
            <person name="Abouelleil A."/>
            <person name="Alvarado L."/>
            <person name="Arachchi H.M."/>
            <person name="Berlin A.M."/>
            <person name="Chapman S.B."/>
            <person name="Dewar J."/>
            <person name="Goldberg J."/>
            <person name="Griggs A."/>
            <person name="Gujja S."/>
            <person name="Hansen M."/>
            <person name="Howarth C."/>
            <person name="Imamovic A."/>
            <person name="Larimer J."/>
            <person name="McCowan C."/>
            <person name="Murphy C."/>
            <person name="Neiman D."/>
            <person name="Pearson M."/>
            <person name="Priest M."/>
            <person name="Roberts A."/>
            <person name="Saif S."/>
            <person name="Shea T."/>
            <person name="Sisk P."/>
            <person name="Sykes S."/>
            <person name="Wortman J."/>
            <person name="Nusbaum C."/>
            <person name="Birren B."/>
        </authorList>
    </citation>
    <scope>NUCLEOTIDE SEQUENCE [LARGE SCALE GENOMIC DNA]</scope>
    <source>
        <strain evidence="19 20">ANC 3862</strain>
    </source>
</reference>
<gene>
    <name evidence="19" type="ORF">F900_03172</name>
</gene>